<dbReference type="Proteomes" id="UP001152747">
    <property type="component" value="Unassembled WGS sequence"/>
</dbReference>
<sequence>MVARGKYSANGNITYFPTATNMLKLIWDSNLADGASSYAHTCPRKHSKGDYGENIIILTNTEHLSQIDIGREASYKWFNEFQEKQWKSKKMNFRSEKHQRDFGHATQMIWQSTRVVGCGFEKCNGTTYALVCRYKPRGNMEKGSIYEIGTTCTQCPEGTYCESGLCTPND</sequence>
<comment type="caution">
    <text evidence="2">The sequence shown here is derived from an EMBL/GenBank/DDBJ whole genome shotgun (WGS) entry which is preliminary data.</text>
</comment>
<accession>A0A9P1IQ94</accession>
<keyword evidence="3" id="KW-1185">Reference proteome</keyword>
<dbReference type="InterPro" id="IPR002413">
    <property type="entry name" value="V5_allergen-like"/>
</dbReference>
<dbReference type="Gene3D" id="3.40.33.10">
    <property type="entry name" value="CAP"/>
    <property type="match status" value="1"/>
</dbReference>
<organism evidence="2 3">
    <name type="scientific">Caenorhabditis angaria</name>
    <dbReference type="NCBI Taxonomy" id="860376"/>
    <lineage>
        <taxon>Eukaryota</taxon>
        <taxon>Metazoa</taxon>
        <taxon>Ecdysozoa</taxon>
        <taxon>Nematoda</taxon>
        <taxon>Chromadorea</taxon>
        <taxon>Rhabditida</taxon>
        <taxon>Rhabditina</taxon>
        <taxon>Rhabditomorpha</taxon>
        <taxon>Rhabditoidea</taxon>
        <taxon>Rhabditidae</taxon>
        <taxon>Peloderinae</taxon>
        <taxon>Caenorhabditis</taxon>
    </lineage>
</organism>
<dbReference type="PANTHER" id="PTHR10334">
    <property type="entry name" value="CYSTEINE-RICH SECRETORY PROTEIN-RELATED"/>
    <property type="match status" value="1"/>
</dbReference>
<evidence type="ECO:0000313" key="2">
    <source>
        <dbReference type="EMBL" id="CAI5448162.1"/>
    </source>
</evidence>
<dbReference type="SUPFAM" id="SSF55797">
    <property type="entry name" value="PR-1-like"/>
    <property type="match status" value="1"/>
</dbReference>
<name>A0A9P1IQ94_9PELO</name>
<proteinExistence type="predicted"/>
<dbReference type="EMBL" id="CANHGI010000004">
    <property type="protein sequence ID" value="CAI5448162.1"/>
    <property type="molecule type" value="Genomic_DNA"/>
</dbReference>
<gene>
    <name evidence="2" type="ORF">CAMP_LOCUS10799</name>
</gene>
<dbReference type="InterPro" id="IPR014044">
    <property type="entry name" value="CAP_dom"/>
</dbReference>
<evidence type="ECO:0000313" key="3">
    <source>
        <dbReference type="Proteomes" id="UP001152747"/>
    </source>
</evidence>
<dbReference type="PRINTS" id="PR00838">
    <property type="entry name" value="V5ALLERGEN"/>
</dbReference>
<dbReference type="InterPro" id="IPR001283">
    <property type="entry name" value="CRISP-related"/>
</dbReference>
<dbReference type="SMART" id="SM00198">
    <property type="entry name" value="SCP"/>
    <property type="match status" value="1"/>
</dbReference>
<feature type="domain" description="SCP" evidence="1">
    <location>
        <begin position="1"/>
        <end position="142"/>
    </location>
</feature>
<dbReference type="InterPro" id="IPR035940">
    <property type="entry name" value="CAP_sf"/>
</dbReference>
<dbReference type="PRINTS" id="PR00837">
    <property type="entry name" value="V5TPXLIKE"/>
</dbReference>
<evidence type="ECO:0000259" key="1">
    <source>
        <dbReference type="SMART" id="SM00198"/>
    </source>
</evidence>
<protein>
    <recommendedName>
        <fullName evidence="1">SCP domain-containing protein</fullName>
    </recommendedName>
</protein>
<dbReference type="Pfam" id="PF00188">
    <property type="entry name" value="CAP"/>
    <property type="match status" value="1"/>
</dbReference>
<dbReference type="AlphaFoldDB" id="A0A9P1IQ94"/>
<dbReference type="OrthoDB" id="5877551at2759"/>
<reference evidence="2" key="1">
    <citation type="submission" date="2022-11" db="EMBL/GenBank/DDBJ databases">
        <authorList>
            <person name="Kikuchi T."/>
        </authorList>
    </citation>
    <scope>NUCLEOTIDE SEQUENCE</scope>
    <source>
        <strain evidence="2">PS1010</strain>
    </source>
</reference>
<dbReference type="CDD" id="cd05380">
    <property type="entry name" value="CAP_euk"/>
    <property type="match status" value="1"/>
</dbReference>